<dbReference type="AlphaFoldDB" id="A0A0F9ZJS7"/>
<protein>
    <recommendedName>
        <fullName evidence="3">Big-1 domain-containing protein</fullName>
    </recommendedName>
</protein>
<dbReference type="SUPFAM" id="SSF49373">
    <property type="entry name" value="Invasin/intimin cell-adhesion fragments"/>
    <property type="match status" value="1"/>
</dbReference>
<name>A0A0F9ZJS7_9BACT</name>
<organism evidence="1 2">
    <name type="scientific">Candidatus Woesebacteria bacterium GW2011_GWB1_33_22</name>
    <dbReference type="NCBI Taxonomy" id="1618566"/>
    <lineage>
        <taxon>Bacteria</taxon>
        <taxon>Candidatus Woeseibacteriota</taxon>
    </lineage>
</organism>
<sequence length="134" mass="14506">MRAIFVILILILILIISLIFIRNKTSVVPNAKGPNLASVSVSNSYIFASPVRATAGGDLIRITIFILDERGLGIEGKKIILKGDTNLNITEIQPLTDGVGKAIFDLRSNIMGAYSLEAEVDGLVLPQKVKIIFD</sequence>
<dbReference type="InterPro" id="IPR008964">
    <property type="entry name" value="Invasin/intimin_cell_adhesion"/>
</dbReference>
<proteinExistence type="predicted"/>
<dbReference type="InterPro" id="IPR013783">
    <property type="entry name" value="Ig-like_fold"/>
</dbReference>
<evidence type="ECO:0008006" key="3">
    <source>
        <dbReference type="Google" id="ProtNLM"/>
    </source>
</evidence>
<comment type="caution">
    <text evidence="1">The sequence shown here is derived from an EMBL/GenBank/DDBJ whole genome shotgun (WGS) entry which is preliminary data.</text>
</comment>
<accession>A0A0F9ZJS7</accession>
<evidence type="ECO:0000313" key="2">
    <source>
        <dbReference type="Proteomes" id="UP000034778"/>
    </source>
</evidence>
<dbReference type="EMBL" id="LBOW01000008">
    <property type="protein sequence ID" value="KKP44483.1"/>
    <property type="molecule type" value="Genomic_DNA"/>
</dbReference>
<dbReference type="Gene3D" id="2.60.40.10">
    <property type="entry name" value="Immunoglobulins"/>
    <property type="match status" value="1"/>
</dbReference>
<evidence type="ECO:0000313" key="1">
    <source>
        <dbReference type="EMBL" id="KKP44483.1"/>
    </source>
</evidence>
<gene>
    <name evidence="1" type="ORF">UR35_C0008G0028</name>
</gene>
<dbReference type="Proteomes" id="UP000034778">
    <property type="component" value="Unassembled WGS sequence"/>
</dbReference>
<reference evidence="1 2" key="1">
    <citation type="journal article" date="2015" name="Nature">
        <title>rRNA introns, odd ribosomes, and small enigmatic genomes across a large radiation of phyla.</title>
        <authorList>
            <person name="Brown C.T."/>
            <person name="Hug L.A."/>
            <person name="Thomas B.C."/>
            <person name="Sharon I."/>
            <person name="Castelle C.J."/>
            <person name="Singh A."/>
            <person name="Wilkins M.J."/>
            <person name="Williams K.H."/>
            <person name="Banfield J.F."/>
        </authorList>
    </citation>
    <scope>NUCLEOTIDE SEQUENCE [LARGE SCALE GENOMIC DNA]</scope>
</reference>
<dbReference type="PATRIC" id="fig|1618566.3.peg.710"/>